<feature type="region of interest" description="Disordered" evidence="3">
    <location>
        <begin position="1"/>
        <end position="23"/>
    </location>
</feature>
<keyword evidence="2" id="KW-0802">TPR repeat</keyword>
<protein>
    <recommendedName>
        <fullName evidence="7">Tetratricopeptide repeat protein</fullName>
    </recommendedName>
</protein>
<proteinExistence type="predicted"/>
<dbReference type="InterPro" id="IPR011990">
    <property type="entry name" value="TPR-like_helical_dom_sf"/>
</dbReference>
<evidence type="ECO:0000313" key="5">
    <source>
        <dbReference type="EMBL" id="GLS01568.1"/>
    </source>
</evidence>
<evidence type="ECO:0000256" key="2">
    <source>
        <dbReference type="ARBA" id="ARBA00022803"/>
    </source>
</evidence>
<evidence type="ECO:0000256" key="3">
    <source>
        <dbReference type="SAM" id="MobiDB-lite"/>
    </source>
</evidence>
<dbReference type="Proteomes" id="UP001156921">
    <property type="component" value="Unassembled WGS sequence"/>
</dbReference>
<name>A0ABQ6BI25_9CAUL</name>
<evidence type="ECO:0000313" key="6">
    <source>
        <dbReference type="Proteomes" id="UP001156921"/>
    </source>
</evidence>
<dbReference type="SMART" id="SM00028">
    <property type="entry name" value="TPR"/>
    <property type="match status" value="4"/>
</dbReference>
<keyword evidence="1" id="KW-0677">Repeat</keyword>
<feature type="transmembrane region" description="Helical" evidence="4">
    <location>
        <begin position="78"/>
        <end position="98"/>
    </location>
</feature>
<evidence type="ECO:0000256" key="1">
    <source>
        <dbReference type="ARBA" id="ARBA00022737"/>
    </source>
</evidence>
<comment type="caution">
    <text evidence="5">The sequence shown here is derived from an EMBL/GenBank/DDBJ whole genome shotgun (WGS) entry which is preliminary data.</text>
</comment>
<dbReference type="InterPro" id="IPR052346">
    <property type="entry name" value="O-mannosyl-transferase_TMTC"/>
</dbReference>
<accession>A0ABQ6BI25</accession>
<sequence length="659" mass="71396">MTEETLARRPRRRPASRLDEMPDTPDAVEIAMKAIATGADQHASARAVLEKHAVLLDVQSRREQEEWALLRLQRLTRWLFIGAAAVLLLGLAAALWAASQSRSLIVEPFSVPPALAERGVTGEVVAARVLDRLAEMQDQTNSIRAESSYSSNWQDNVEVNVLDAGFSIGEVWRALRQTLGKETRISGEIVTGQDGTLTMTTRAGVLSSAPVASDNGDLDQLVRLGAERVYGVTQPYRYAIFLQGEGRYAESEAALIALTRAADPLERRWAFNGLSVFHRSRGDIDAAIFNARQALELDPRMVPALRNLGNAYLAVGREESTLRYYRASMSSWRRDGSGYNPIEGATNDAISRIWIAYRLGDIDGFAAAFGDLRAVAPDRAAPAPMMASYESTIAMLAHDWSHARTMISALPVTEVDRPDYDSVLADFAVAAALDLGDAAGAGSNAQALKDLFDAQVNSARQTAPEEMAYLNLYGPTAVYPLVAQGLALGGRAEEARALIDQTPLDCYDCVVARGHVAALAGNRRAAEHWWREAIRIAPSIPVAYDSLGRSRLEAGDGAGALTLFRTAQAKGPRWADPVKGEADALVRLGRAREALRRYAAAAEHTPRWGGLHLAWARALEAEGRSQQAREKYRAAAGMDLSAADRAEVTRGIAAVSSQS</sequence>
<dbReference type="Gene3D" id="1.25.40.10">
    <property type="entry name" value="Tetratricopeptide repeat domain"/>
    <property type="match status" value="2"/>
</dbReference>
<keyword evidence="4" id="KW-0472">Membrane</keyword>
<keyword evidence="4" id="KW-0812">Transmembrane</keyword>
<organism evidence="5 6">
    <name type="scientific">Brevundimonas denitrificans</name>
    <dbReference type="NCBI Taxonomy" id="1443434"/>
    <lineage>
        <taxon>Bacteria</taxon>
        <taxon>Pseudomonadati</taxon>
        <taxon>Pseudomonadota</taxon>
        <taxon>Alphaproteobacteria</taxon>
        <taxon>Caulobacterales</taxon>
        <taxon>Caulobacteraceae</taxon>
        <taxon>Brevundimonas</taxon>
    </lineage>
</organism>
<dbReference type="SUPFAM" id="SSF48452">
    <property type="entry name" value="TPR-like"/>
    <property type="match status" value="1"/>
</dbReference>
<evidence type="ECO:0008006" key="7">
    <source>
        <dbReference type="Google" id="ProtNLM"/>
    </source>
</evidence>
<reference evidence="6" key="1">
    <citation type="journal article" date="2019" name="Int. J. Syst. Evol. Microbiol.">
        <title>The Global Catalogue of Microorganisms (GCM) 10K type strain sequencing project: providing services to taxonomists for standard genome sequencing and annotation.</title>
        <authorList>
            <consortium name="The Broad Institute Genomics Platform"/>
            <consortium name="The Broad Institute Genome Sequencing Center for Infectious Disease"/>
            <person name="Wu L."/>
            <person name="Ma J."/>
        </authorList>
    </citation>
    <scope>NUCLEOTIDE SEQUENCE [LARGE SCALE GENOMIC DNA]</scope>
    <source>
        <strain evidence="6">NBRC 110107</strain>
    </source>
</reference>
<dbReference type="EMBL" id="BSOY01000030">
    <property type="protein sequence ID" value="GLS01568.1"/>
    <property type="molecule type" value="Genomic_DNA"/>
</dbReference>
<keyword evidence="6" id="KW-1185">Reference proteome</keyword>
<dbReference type="PANTHER" id="PTHR44227:SF3">
    <property type="entry name" value="PROTEIN O-MANNOSYL-TRANSFERASE TMTC4"/>
    <property type="match status" value="1"/>
</dbReference>
<gene>
    <name evidence="5" type="ORF">GCM10007859_15830</name>
</gene>
<dbReference type="RefSeq" id="WP_284222427.1">
    <property type="nucleotide sequence ID" value="NZ_BSOY01000030.1"/>
</dbReference>
<keyword evidence="4" id="KW-1133">Transmembrane helix</keyword>
<evidence type="ECO:0000256" key="4">
    <source>
        <dbReference type="SAM" id="Phobius"/>
    </source>
</evidence>
<dbReference type="PANTHER" id="PTHR44227">
    <property type="match status" value="1"/>
</dbReference>
<dbReference type="InterPro" id="IPR019734">
    <property type="entry name" value="TPR_rpt"/>
</dbReference>